<name>A0ABX0J5P5_9BACL</name>
<gene>
    <name evidence="1" type="ORF">G9U52_06150</name>
</gene>
<comment type="caution">
    <text evidence="1">The sequence shown here is derived from an EMBL/GenBank/DDBJ whole genome shotgun (WGS) entry which is preliminary data.</text>
</comment>
<evidence type="ECO:0000313" key="2">
    <source>
        <dbReference type="Proteomes" id="UP001165962"/>
    </source>
</evidence>
<organism evidence="1 2">
    <name type="scientific">Paenibacillus agricola</name>
    <dbReference type="NCBI Taxonomy" id="2716264"/>
    <lineage>
        <taxon>Bacteria</taxon>
        <taxon>Bacillati</taxon>
        <taxon>Bacillota</taxon>
        <taxon>Bacilli</taxon>
        <taxon>Bacillales</taxon>
        <taxon>Paenibacillaceae</taxon>
        <taxon>Paenibacillus</taxon>
    </lineage>
</organism>
<evidence type="ECO:0000313" key="1">
    <source>
        <dbReference type="EMBL" id="NHN29411.1"/>
    </source>
</evidence>
<proteinExistence type="predicted"/>
<keyword evidence="2" id="KW-1185">Reference proteome</keyword>
<accession>A0ABX0J5P5</accession>
<protein>
    <submittedName>
        <fullName evidence="1">Uracil-DNA glycosylase</fullName>
    </submittedName>
</protein>
<dbReference type="EMBL" id="JAAOIW010000002">
    <property type="protein sequence ID" value="NHN29411.1"/>
    <property type="molecule type" value="Genomic_DNA"/>
</dbReference>
<dbReference type="RefSeq" id="WP_166147341.1">
    <property type="nucleotide sequence ID" value="NZ_JAAOIW010000002.1"/>
</dbReference>
<dbReference type="Proteomes" id="UP001165962">
    <property type="component" value="Unassembled WGS sequence"/>
</dbReference>
<reference evidence="1" key="1">
    <citation type="submission" date="2020-03" db="EMBL/GenBank/DDBJ databases">
        <title>Draft sequencing of Paenibacilllus sp. S3N08.</title>
        <authorList>
            <person name="Kim D.-U."/>
        </authorList>
    </citation>
    <scope>NUCLEOTIDE SEQUENCE</scope>
    <source>
        <strain evidence="1">S3N08</strain>
    </source>
</reference>
<sequence length="65" mass="7376">MRNKSNNEQPVAKPINCIKCVYYYVTWDPAMPKGCKAFGFKTRELPSVVVKKSSGHACLKFEAKH</sequence>